<feature type="binding site" evidence="7">
    <location>
        <begin position="335"/>
        <end position="336"/>
    </location>
    <ligand>
        <name>FMN</name>
        <dbReference type="ChEBI" id="CHEBI:58210"/>
    </ligand>
</feature>
<comment type="cofactor">
    <cofactor evidence="1">
        <name>FMN</name>
        <dbReference type="ChEBI" id="CHEBI:58210"/>
    </cofactor>
</comment>
<dbReference type="Gene3D" id="3.20.20.70">
    <property type="entry name" value="Aldolase class I"/>
    <property type="match status" value="1"/>
</dbReference>
<accession>A0A9W9KJ61</accession>
<feature type="binding site" evidence="7">
    <location>
        <begin position="84"/>
        <end position="86"/>
    </location>
    <ligand>
        <name>FMN</name>
        <dbReference type="ChEBI" id="CHEBI:58210"/>
    </ligand>
</feature>
<dbReference type="PROSITE" id="PS00557">
    <property type="entry name" value="FMN_HYDROXY_ACID_DH_1"/>
    <property type="match status" value="1"/>
</dbReference>
<comment type="similarity">
    <text evidence="5">Belongs to the FMN-dependent alpha-hydroxy acid dehydrogenase family.</text>
</comment>
<feature type="binding site" evidence="7">
    <location>
        <position position="281"/>
    </location>
    <ligand>
        <name>glyoxylate</name>
        <dbReference type="ChEBI" id="CHEBI:36655"/>
    </ligand>
</feature>
<evidence type="ECO:0000256" key="1">
    <source>
        <dbReference type="ARBA" id="ARBA00001917"/>
    </source>
</evidence>
<reference evidence="9" key="2">
    <citation type="journal article" date="2023" name="IMA Fungus">
        <title>Comparative genomic study of the Penicillium genus elucidates a diverse pangenome and 15 lateral gene transfer events.</title>
        <authorList>
            <person name="Petersen C."/>
            <person name="Sorensen T."/>
            <person name="Nielsen M.R."/>
            <person name="Sondergaard T.E."/>
            <person name="Sorensen J.L."/>
            <person name="Fitzpatrick D.A."/>
            <person name="Frisvad J.C."/>
            <person name="Nielsen K.L."/>
        </authorList>
    </citation>
    <scope>NUCLEOTIDE SEQUENCE</scope>
    <source>
        <strain evidence="9">IBT 30069</strain>
    </source>
</reference>
<feature type="binding site" evidence="7">
    <location>
        <position position="279"/>
    </location>
    <ligand>
        <name>FMN</name>
        <dbReference type="ChEBI" id="CHEBI:58210"/>
    </ligand>
</feature>
<name>A0A9W9KJ61_9EURO</name>
<dbReference type="FunFam" id="3.20.20.70:FF:000029">
    <property type="entry name" value="L-lactate dehydrogenase"/>
    <property type="match status" value="1"/>
</dbReference>
<reference evidence="9" key="1">
    <citation type="submission" date="2022-11" db="EMBL/GenBank/DDBJ databases">
        <authorList>
            <person name="Petersen C."/>
        </authorList>
    </citation>
    <scope>NUCLEOTIDE SEQUENCE</scope>
    <source>
        <strain evidence="9">IBT 30069</strain>
    </source>
</reference>
<keyword evidence="4" id="KW-0560">Oxidoreductase</keyword>
<keyword evidence="10" id="KW-1185">Reference proteome</keyword>
<keyword evidence="2 7" id="KW-0285">Flavoprotein</keyword>
<dbReference type="PANTHER" id="PTHR10578:SF149">
    <property type="entry name" value="2-HYDROXYACID OXIDASE 2"/>
    <property type="match status" value="1"/>
</dbReference>
<dbReference type="GO" id="GO:0010181">
    <property type="term" value="F:FMN binding"/>
    <property type="evidence" value="ECO:0007669"/>
    <property type="project" value="InterPro"/>
</dbReference>
<dbReference type="EMBL" id="JAPQKH010000003">
    <property type="protein sequence ID" value="KAJ5107222.1"/>
    <property type="molecule type" value="Genomic_DNA"/>
</dbReference>
<feature type="binding site" evidence="7">
    <location>
        <position position="31"/>
    </location>
    <ligand>
        <name>glyoxylate</name>
        <dbReference type="ChEBI" id="CHEBI:36655"/>
    </ligand>
</feature>
<feature type="domain" description="FMN hydroxy acid dehydrogenase" evidence="8">
    <location>
        <begin position="5"/>
        <end position="386"/>
    </location>
</feature>
<evidence type="ECO:0000259" key="8">
    <source>
        <dbReference type="PROSITE" id="PS51349"/>
    </source>
</evidence>
<gene>
    <name evidence="9" type="ORF">N7456_003897</name>
</gene>
<evidence type="ECO:0000256" key="3">
    <source>
        <dbReference type="ARBA" id="ARBA00022643"/>
    </source>
</evidence>
<dbReference type="InterPro" id="IPR012133">
    <property type="entry name" value="Alpha-hydoxy_acid_DH_FMN"/>
</dbReference>
<keyword evidence="3 7" id="KW-0288">FMN</keyword>
<feature type="binding site" evidence="7">
    <location>
        <position position="257"/>
    </location>
    <ligand>
        <name>FMN</name>
        <dbReference type="ChEBI" id="CHEBI:58210"/>
    </ligand>
</feature>
<evidence type="ECO:0000256" key="6">
    <source>
        <dbReference type="PIRSR" id="PIRSR000138-1"/>
    </source>
</evidence>
<evidence type="ECO:0000256" key="7">
    <source>
        <dbReference type="PIRSR" id="PIRSR000138-2"/>
    </source>
</evidence>
<feature type="binding site" evidence="7">
    <location>
        <begin position="312"/>
        <end position="316"/>
    </location>
    <ligand>
        <name>FMN</name>
        <dbReference type="ChEBI" id="CHEBI:58210"/>
    </ligand>
</feature>
<dbReference type="Proteomes" id="UP001149165">
    <property type="component" value="Unassembled WGS sequence"/>
</dbReference>
<sequence>MSPMASQNDPITIDQVEDLARQKISSQAYNYYSCGADDQRALESNRTDFDSLYVLPRVLRDVSHVDTSVKIFGQTLPIPIGIAPTAMQRLASPEGELDVSRAASSMGLNMTLSSNSTTSLEDVISARQQTSNTVPPFWFQIYLHTKLELSVPLIKRAEAAGYQALVLTVDSPVLGNRINERKEPLILPEGITLANSKNNSSNSRKPTFNRVMMDARNKKKYEQGLLEADGREYNASLTWKSAMEFLRSTTNMKIIVKGIMAPEDAQAAIDHGADAIVVSNHGGRQLGCAPSTIKALPEIVNVAKGRIPVIFDGGVRRGSDVFKALALGADFVLVGRPVLWGLGFKGREGVETVMNILERELSRTMALAGTARVQDINSSFLRQSVDGRLNKL</sequence>
<dbReference type="PROSITE" id="PS51349">
    <property type="entry name" value="FMN_HYDROXY_ACID_DH_2"/>
    <property type="match status" value="1"/>
</dbReference>
<feature type="binding site" evidence="7">
    <location>
        <position position="142"/>
    </location>
    <ligand>
        <name>glyoxylate</name>
        <dbReference type="ChEBI" id="CHEBI:36655"/>
    </ligand>
</feature>
<feature type="binding site" evidence="7">
    <location>
        <position position="140"/>
    </location>
    <ligand>
        <name>FMN</name>
        <dbReference type="ChEBI" id="CHEBI:58210"/>
    </ligand>
</feature>
<evidence type="ECO:0000313" key="9">
    <source>
        <dbReference type="EMBL" id="KAJ5107222.1"/>
    </source>
</evidence>
<dbReference type="CDD" id="cd02809">
    <property type="entry name" value="alpha_hydroxyacid_oxid_FMN"/>
    <property type="match status" value="1"/>
</dbReference>
<dbReference type="AlphaFoldDB" id="A0A9W9KJ61"/>
<dbReference type="InterPro" id="IPR000262">
    <property type="entry name" value="FMN-dep_DH"/>
</dbReference>
<dbReference type="Pfam" id="PF01070">
    <property type="entry name" value="FMN_dh"/>
    <property type="match status" value="1"/>
</dbReference>
<dbReference type="InterPro" id="IPR037396">
    <property type="entry name" value="FMN_HAD"/>
</dbReference>
<evidence type="ECO:0000256" key="4">
    <source>
        <dbReference type="ARBA" id="ARBA00023002"/>
    </source>
</evidence>
<comment type="caution">
    <text evidence="9">The sequence shown here is derived from an EMBL/GenBank/DDBJ whole genome shotgun (WGS) entry which is preliminary data.</text>
</comment>
<feature type="binding site" evidence="7">
    <location>
        <position position="284"/>
    </location>
    <ligand>
        <name>glyoxylate</name>
        <dbReference type="ChEBI" id="CHEBI:36655"/>
    </ligand>
</feature>
<evidence type="ECO:0000256" key="5">
    <source>
        <dbReference type="ARBA" id="ARBA00024042"/>
    </source>
</evidence>
<protein>
    <recommendedName>
        <fullName evidence="8">FMN hydroxy acid dehydrogenase domain-containing protein</fullName>
    </recommendedName>
</protein>
<dbReference type="InterPro" id="IPR008259">
    <property type="entry name" value="FMN_hydac_DH_AS"/>
</dbReference>
<feature type="binding site" evidence="7">
    <location>
        <position position="168"/>
    </location>
    <ligand>
        <name>FMN</name>
        <dbReference type="ChEBI" id="CHEBI:58210"/>
    </ligand>
</feature>
<dbReference type="PIRSF" id="PIRSF000138">
    <property type="entry name" value="Al-hdrx_acd_dh"/>
    <property type="match status" value="1"/>
</dbReference>
<proteinExistence type="inferred from homology"/>
<organism evidence="9 10">
    <name type="scientific">Penicillium angulare</name>
    <dbReference type="NCBI Taxonomy" id="116970"/>
    <lineage>
        <taxon>Eukaryota</taxon>
        <taxon>Fungi</taxon>
        <taxon>Dikarya</taxon>
        <taxon>Ascomycota</taxon>
        <taxon>Pezizomycotina</taxon>
        <taxon>Eurotiomycetes</taxon>
        <taxon>Eurotiomycetidae</taxon>
        <taxon>Eurotiales</taxon>
        <taxon>Aspergillaceae</taxon>
        <taxon>Penicillium</taxon>
    </lineage>
</organism>
<evidence type="ECO:0000313" key="10">
    <source>
        <dbReference type="Proteomes" id="UP001149165"/>
    </source>
</evidence>
<dbReference type="PANTHER" id="PTHR10578">
    <property type="entry name" value="S -2-HYDROXY-ACID OXIDASE-RELATED"/>
    <property type="match status" value="1"/>
</dbReference>
<dbReference type="GO" id="GO:0016614">
    <property type="term" value="F:oxidoreductase activity, acting on CH-OH group of donors"/>
    <property type="evidence" value="ECO:0007669"/>
    <property type="project" value="UniProtKB-ARBA"/>
</dbReference>
<dbReference type="SUPFAM" id="SSF51395">
    <property type="entry name" value="FMN-linked oxidoreductases"/>
    <property type="match status" value="1"/>
</dbReference>
<dbReference type="OrthoDB" id="1925334at2759"/>
<feature type="binding site" evidence="7">
    <location>
        <position position="113"/>
    </location>
    <ligand>
        <name>FMN</name>
        <dbReference type="ChEBI" id="CHEBI:58210"/>
    </ligand>
</feature>
<evidence type="ECO:0000256" key="2">
    <source>
        <dbReference type="ARBA" id="ARBA00022630"/>
    </source>
</evidence>
<feature type="binding site" evidence="7">
    <location>
        <position position="177"/>
    </location>
    <ligand>
        <name>glyoxylate</name>
        <dbReference type="ChEBI" id="CHEBI:36655"/>
    </ligand>
</feature>
<dbReference type="InterPro" id="IPR013785">
    <property type="entry name" value="Aldolase_TIM"/>
</dbReference>
<feature type="active site" description="Proton acceptor" evidence="6">
    <location>
        <position position="281"/>
    </location>
</feature>